<protein>
    <submittedName>
        <fullName evidence="2">Uncharacterized protein</fullName>
    </submittedName>
</protein>
<dbReference type="Proteomes" id="UP000654918">
    <property type="component" value="Unassembled WGS sequence"/>
</dbReference>
<sequence>MRFFAVASLFSLAAALPATGAPASDANTLVAARADVSSDAKQADHLAARRYLYIDETVAWPADKHVGGGLDASYRVTKLASGKYEFQYWVSGPKNGHSYEFIVSSGGAELDRRSKNPQTGSTDFELASVGSNFRIVINAI</sequence>
<accession>A0A8H6KAA9</accession>
<feature type="signal peptide" evidence="1">
    <location>
        <begin position="1"/>
        <end position="15"/>
    </location>
</feature>
<keyword evidence="1" id="KW-0732">Signal</keyword>
<dbReference type="AlphaFoldDB" id="A0A8H6KAA9"/>
<evidence type="ECO:0000313" key="2">
    <source>
        <dbReference type="EMBL" id="KAF6827635.1"/>
    </source>
</evidence>
<name>A0A8H6KAA9_9PEZI</name>
<evidence type="ECO:0000256" key="1">
    <source>
        <dbReference type="SAM" id="SignalP"/>
    </source>
</evidence>
<keyword evidence="3" id="KW-1185">Reference proteome</keyword>
<comment type="caution">
    <text evidence="2">The sequence shown here is derived from an EMBL/GenBank/DDBJ whole genome shotgun (WGS) entry which is preliminary data.</text>
</comment>
<gene>
    <name evidence="2" type="ORF">CPLU01_09000</name>
</gene>
<organism evidence="2 3">
    <name type="scientific">Colletotrichum plurivorum</name>
    <dbReference type="NCBI Taxonomy" id="2175906"/>
    <lineage>
        <taxon>Eukaryota</taxon>
        <taxon>Fungi</taxon>
        <taxon>Dikarya</taxon>
        <taxon>Ascomycota</taxon>
        <taxon>Pezizomycotina</taxon>
        <taxon>Sordariomycetes</taxon>
        <taxon>Hypocreomycetidae</taxon>
        <taxon>Glomerellales</taxon>
        <taxon>Glomerellaceae</taxon>
        <taxon>Colletotrichum</taxon>
        <taxon>Colletotrichum orchidearum species complex</taxon>
    </lineage>
</organism>
<proteinExistence type="predicted"/>
<evidence type="ECO:0000313" key="3">
    <source>
        <dbReference type="Proteomes" id="UP000654918"/>
    </source>
</evidence>
<feature type="chain" id="PRO_5034758291" evidence="1">
    <location>
        <begin position="16"/>
        <end position="140"/>
    </location>
</feature>
<reference evidence="2" key="1">
    <citation type="journal article" date="2020" name="Phytopathology">
        <title>Genome Sequence Resources of Colletotrichum truncatum, C. plurivorum, C. musicola, and C. sojae: Four Species Pathogenic to Soybean (Glycine max).</title>
        <authorList>
            <person name="Rogerio F."/>
            <person name="Boufleur T.R."/>
            <person name="Ciampi-Guillardi M."/>
            <person name="Sukno S.A."/>
            <person name="Thon M.R."/>
            <person name="Massola Junior N.S."/>
            <person name="Baroncelli R."/>
        </authorList>
    </citation>
    <scope>NUCLEOTIDE SEQUENCE</scope>
    <source>
        <strain evidence="2">LFN00145</strain>
    </source>
</reference>
<dbReference type="EMBL" id="WIGO01000135">
    <property type="protein sequence ID" value="KAF6827635.1"/>
    <property type="molecule type" value="Genomic_DNA"/>
</dbReference>